<feature type="transmembrane region" description="Helical" evidence="1">
    <location>
        <begin position="278"/>
        <end position="299"/>
    </location>
</feature>
<dbReference type="Gene3D" id="2.60.120.260">
    <property type="entry name" value="Galactose-binding domain-like"/>
    <property type="match status" value="1"/>
</dbReference>
<evidence type="ECO:0000313" key="3">
    <source>
        <dbReference type="Proteomes" id="UP000663853"/>
    </source>
</evidence>
<sequence>MPGSPYSALPFNITPVSPPFDLSPIASNTSQGWVPSCSTPECVSTASWSTNSVGATLSFQFWGWDVAFDGNVKGNMSIELLRDGVKERWNPSGNTLFGLHNQPANESHLYNITIRVLDVSPDAELTVNQAHVNGSFGDFLVPVDHWTVPANNTRLNYSGFAQQAGTGAGRQAVFTSSRAGDTASMQFNASMFLLYGPCGPTNGLMKLTIDGQESTVNVSKRIASDDCLLLQSWLLQPSVMHRLLIENVDGATLGINRFEFYWVRHYKKEYGRSNAGEVALIVGVLVVCFLLLASLWLYLKKTAKGRKTREAFKLFCL</sequence>
<evidence type="ECO:0000256" key="1">
    <source>
        <dbReference type="SAM" id="Phobius"/>
    </source>
</evidence>
<proteinExistence type="predicted"/>
<accession>A0A8H2Y6A2</accession>
<keyword evidence="1" id="KW-1133">Transmembrane helix</keyword>
<dbReference type="AlphaFoldDB" id="A0A8H2Y6A2"/>
<gene>
    <name evidence="2" type="ORF">RDB_LOCUS34742</name>
</gene>
<evidence type="ECO:0000313" key="2">
    <source>
        <dbReference type="EMBL" id="CAE6439361.1"/>
    </source>
</evidence>
<dbReference type="Proteomes" id="UP000663853">
    <property type="component" value="Unassembled WGS sequence"/>
</dbReference>
<protein>
    <submittedName>
        <fullName evidence="2">Uncharacterized protein</fullName>
    </submittedName>
</protein>
<organism evidence="2 3">
    <name type="scientific">Rhizoctonia solani</name>
    <dbReference type="NCBI Taxonomy" id="456999"/>
    <lineage>
        <taxon>Eukaryota</taxon>
        <taxon>Fungi</taxon>
        <taxon>Dikarya</taxon>
        <taxon>Basidiomycota</taxon>
        <taxon>Agaricomycotina</taxon>
        <taxon>Agaricomycetes</taxon>
        <taxon>Cantharellales</taxon>
        <taxon>Ceratobasidiaceae</taxon>
        <taxon>Rhizoctonia</taxon>
    </lineage>
</organism>
<name>A0A8H2Y6A2_9AGAM</name>
<dbReference type="EMBL" id="CAJMXA010000680">
    <property type="protein sequence ID" value="CAE6439361.1"/>
    <property type="molecule type" value="Genomic_DNA"/>
</dbReference>
<reference evidence="2" key="1">
    <citation type="submission" date="2021-01" db="EMBL/GenBank/DDBJ databases">
        <authorList>
            <person name="Kaushik A."/>
        </authorList>
    </citation>
    <scope>NUCLEOTIDE SEQUENCE</scope>
    <source>
        <strain evidence="2">AG6-10EEA</strain>
    </source>
</reference>
<comment type="caution">
    <text evidence="2">The sequence shown here is derived from an EMBL/GenBank/DDBJ whole genome shotgun (WGS) entry which is preliminary data.</text>
</comment>
<keyword evidence="1" id="KW-0812">Transmembrane</keyword>
<keyword evidence="1" id="KW-0472">Membrane</keyword>